<dbReference type="AlphaFoldDB" id="C4K0G9"/>
<dbReference type="KEGG" id="rpk:RPR_00425"/>
<reference evidence="2 3" key="1">
    <citation type="journal article" date="2009" name="PLoS ONE">
        <title>Genome sequence of the endosymbiont Rickettsia peacockii and comparison with virulent Rickettsia rickettsii: identification of virulence factors.</title>
        <authorList>
            <person name="Felsheim R.F."/>
            <person name="Kurtti T.J."/>
            <person name="Munderloh U.G."/>
        </authorList>
    </citation>
    <scope>NUCLEOTIDE SEQUENCE [LARGE SCALE GENOMIC DNA]</scope>
    <source>
        <strain evidence="2 3">Rustic</strain>
    </source>
</reference>
<dbReference type="HOGENOM" id="CLU_2828455_0_0_5"/>
<protein>
    <submittedName>
        <fullName evidence="2">Protein U</fullName>
    </submittedName>
</protein>
<dbReference type="EMBL" id="CP001227">
    <property type="protein sequence ID" value="ACR47070.1"/>
    <property type="molecule type" value="Genomic_DNA"/>
</dbReference>
<evidence type="ECO:0000313" key="3">
    <source>
        <dbReference type="Proteomes" id="UP000005015"/>
    </source>
</evidence>
<evidence type="ECO:0000259" key="1">
    <source>
        <dbReference type="Pfam" id="PF05229"/>
    </source>
</evidence>
<accession>C4K0G9</accession>
<dbReference type="Pfam" id="PF05229">
    <property type="entry name" value="SCPU"/>
    <property type="match status" value="1"/>
</dbReference>
<organism evidence="2 3">
    <name type="scientific">Rickettsia peacockii (strain Rustic)</name>
    <dbReference type="NCBI Taxonomy" id="562019"/>
    <lineage>
        <taxon>Bacteria</taxon>
        <taxon>Pseudomonadati</taxon>
        <taxon>Pseudomonadota</taxon>
        <taxon>Alphaproteobacteria</taxon>
        <taxon>Rickettsiales</taxon>
        <taxon>Rickettsiaceae</taxon>
        <taxon>Rickettsieae</taxon>
        <taxon>Rickettsia</taxon>
        <taxon>spotted fever group</taxon>
    </lineage>
</organism>
<dbReference type="Proteomes" id="UP000005015">
    <property type="component" value="Chromosome"/>
</dbReference>
<gene>
    <name evidence="2" type="ordered locus">RPR_00425</name>
</gene>
<keyword evidence="3" id="KW-1185">Reference proteome</keyword>
<evidence type="ECO:0000313" key="2">
    <source>
        <dbReference type="EMBL" id="ACR47070.1"/>
    </source>
</evidence>
<dbReference type="SMART" id="SM00972">
    <property type="entry name" value="SCPU"/>
    <property type="match status" value="1"/>
</dbReference>
<dbReference type="InterPro" id="IPR007893">
    <property type="entry name" value="Spore_coat_U/FanG"/>
</dbReference>
<sequence>MLTLIVIYLIIFTPMQGERRIGENQSSDWGMGTGLDQTLTIYGKIPQGANVPSDTYNDTITIIVAY</sequence>
<name>C4K0G9_RICPU</name>
<feature type="domain" description="Spore coat protein U/FanG" evidence="1">
    <location>
        <begin position="20"/>
        <end position="62"/>
    </location>
</feature>
<proteinExistence type="predicted"/>